<dbReference type="GeneID" id="106515236"/>
<keyword evidence="2" id="KW-0479">Metal-binding</keyword>
<feature type="compositionally biased region" description="Basic residues" evidence="3">
    <location>
        <begin position="394"/>
        <end position="404"/>
    </location>
</feature>
<dbReference type="KEGG" id="alim:106515236"/>
<evidence type="ECO:0000313" key="6">
    <source>
        <dbReference type="RefSeq" id="XP_013860377.1"/>
    </source>
</evidence>
<sequence length="555" mass="61204">MTTGTTKEVTFIQENQSKAEHSALFYLFEEVSKLDPPVPASFLDANSPSEWLNEMSRKRRFSHGTEDEDECSLKGARGARKYSLSCMLSCNRVKSVSEETGDVSESDEPRCECSSPWKVLSLINLTCERLLHQKDAEEENSTLELSSTKSIQSTSAPAPPYGTERESDGDSLDCASEKITFVSPVDLRLDSQQLQFCVKDAGESCCVHQQPAEQTDPVTSEMQEDGSIVSLQTLCRDGEEFSISKQLDQECFSTKKNAFIPKKETQSSTCLKAEMTLSSGYSACAGQSKPPQTLDHNANITLSTKLPCDTQPPPQSAALPSSQAAPLVFTTAESCRSSSGQNEKFAASAPNRRQTPTVGSNPAADRSSGNICVTASPAELWTEQTKESDPPPQHRTKTRRKQPHPSRSADIQDPDFQGVTFRIDAELDDTREQCRLLITSKYSKKHCKAVRKPKLRARTSQKTLKTSSSDEENDLTANVAKNKVCASCCTRKTPMWRDAEDGTPLCNACGIRYKKYRVHCVFCWHIPRKEGNSNSCCLKCGNLVKPSSAQQKHSS</sequence>
<feature type="region of interest" description="Disordered" evidence="3">
    <location>
        <begin position="303"/>
        <end position="415"/>
    </location>
</feature>
<reference evidence="6" key="1">
    <citation type="submission" date="2025-08" db="UniProtKB">
        <authorList>
            <consortium name="RefSeq"/>
        </authorList>
    </citation>
    <scope>IDENTIFICATION</scope>
    <source>
        <strain evidence="6">Quisiro</strain>
        <tissue evidence="6">Liver</tissue>
    </source>
</reference>
<dbReference type="GO" id="GO:0006357">
    <property type="term" value="P:regulation of transcription by RNA polymerase II"/>
    <property type="evidence" value="ECO:0007669"/>
    <property type="project" value="TreeGrafter"/>
</dbReference>
<dbReference type="GO" id="GO:0007283">
    <property type="term" value="P:spermatogenesis"/>
    <property type="evidence" value="ECO:0007669"/>
    <property type="project" value="TreeGrafter"/>
</dbReference>
<dbReference type="GO" id="GO:0005634">
    <property type="term" value="C:nucleus"/>
    <property type="evidence" value="ECO:0007669"/>
    <property type="project" value="TreeGrafter"/>
</dbReference>
<dbReference type="InterPro" id="IPR013088">
    <property type="entry name" value="Znf_NHR/GATA"/>
</dbReference>
<dbReference type="OrthoDB" id="2162994at2759"/>
<evidence type="ECO:0000256" key="2">
    <source>
        <dbReference type="PROSITE-ProRule" id="PRU00094"/>
    </source>
</evidence>
<dbReference type="CDD" id="cd00202">
    <property type="entry name" value="ZnF_GATA"/>
    <property type="match status" value="1"/>
</dbReference>
<dbReference type="CTD" id="100125288"/>
<dbReference type="AlphaFoldDB" id="A0A2I4AXY6"/>
<proteinExistence type="predicted"/>
<keyword evidence="1" id="KW-0539">Nucleus</keyword>
<name>A0A2I4AXY6_AUSLI</name>
<dbReference type="SUPFAM" id="SSF57716">
    <property type="entry name" value="Glucocorticoid receptor-like (DNA-binding domain)"/>
    <property type="match status" value="1"/>
</dbReference>
<evidence type="ECO:0000256" key="1">
    <source>
        <dbReference type="ARBA" id="ARBA00023242"/>
    </source>
</evidence>
<dbReference type="Pfam" id="PF00320">
    <property type="entry name" value="GATA"/>
    <property type="match status" value="1"/>
</dbReference>
<accession>A0A2I4AXY6</accession>
<keyword evidence="2" id="KW-0863">Zinc-finger</keyword>
<dbReference type="GO" id="GO:0048599">
    <property type="term" value="P:oocyte development"/>
    <property type="evidence" value="ECO:0007669"/>
    <property type="project" value="TreeGrafter"/>
</dbReference>
<dbReference type="PROSITE" id="PS50114">
    <property type="entry name" value="GATA_ZN_FINGER_2"/>
    <property type="match status" value="1"/>
</dbReference>
<dbReference type="GO" id="GO:0043565">
    <property type="term" value="F:sequence-specific DNA binding"/>
    <property type="evidence" value="ECO:0007669"/>
    <property type="project" value="InterPro"/>
</dbReference>
<feature type="compositionally biased region" description="Low complexity" evidence="3">
    <location>
        <begin position="316"/>
        <end position="327"/>
    </location>
</feature>
<organism evidence="5 6">
    <name type="scientific">Austrofundulus limnaeus</name>
    <name type="common">Annual killifish</name>
    <dbReference type="NCBI Taxonomy" id="52670"/>
    <lineage>
        <taxon>Eukaryota</taxon>
        <taxon>Metazoa</taxon>
        <taxon>Chordata</taxon>
        <taxon>Craniata</taxon>
        <taxon>Vertebrata</taxon>
        <taxon>Euteleostomi</taxon>
        <taxon>Actinopterygii</taxon>
        <taxon>Neopterygii</taxon>
        <taxon>Teleostei</taxon>
        <taxon>Neoteleostei</taxon>
        <taxon>Acanthomorphata</taxon>
        <taxon>Ovalentaria</taxon>
        <taxon>Atherinomorphae</taxon>
        <taxon>Cyprinodontiformes</taxon>
        <taxon>Rivulidae</taxon>
        <taxon>Austrofundulus</taxon>
    </lineage>
</organism>
<feature type="compositionally biased region" description="Polar residues" evidence="3">
    <location>
        <begin position="351"/>
        <end position="360"/>
    </location>
</feature>
<dbReference type="InterPro" id="IPR053116">
    <property type="entry name" value="GATA-type_Znf_Regulator"/>
</dbReference>
<dbReference type="PANTHER" id="PTHR47341:SF1">
    <property type="entry name" value="GATA-TYPE ZINC FINGER PROTEIN 1"/>
    <property type="match status" value="1"/>
</dbReference>
<dbReference type="Gene3D" id="3.30.50.10">
    <property type="entry name" value="Erythroid Transcription Factor GATA-1, subunit A"/>
    <property type="match status" value="1"/>
</dbReference>
<evidence type="ECO:0000313" key="5">
    <source>
        <dbReference type="Proteomes" id="UP000192220"/>
    </source>
</evidence>
<dbReference type="SMART" id="SM00401">
    <property type="entry name" value="ZnF_GATA"/>
    <property type="match status" value="1"/>
</dbReference>
<keyword evidence="2" id="KW-0862">Zinc</keyword>
<protein>
    <submittedName>
        <fullName evidence="6">GATA-type zinc finger protein 1</fullName>
    </submittedName>
</protein>
<gene>
    <name evidence="6" type="primary">zglp1</name>
</gene>
<dbReference type="RefSeq" id="XP_013860377.1">
    <property type="nucleotide sequence ID" value="XM_014004923.1"/>
</dbReference>
<feature type="domain" description="GATA-type" evidence="4">
    <location>
        <begin position="479"/>
        <end position="514"/>
    </location>
</feature>
<dbReference type="Proteomes" id="UP000192220">
    <property type="component" value="Unplaced"/>
</dbReference>
<evidence type="ECO:0000259" key="4">
    <source>
        <dbReference type="PROSITE" id="PS50114"/>
    </source>
</evidence>
<dbReference type="GO" id="GO:0008270">
    <property type="term" value="F:zinc ion binding"/>
    <property type="evidence" value="ECO:0007669"/>
    <property type="project" value="UniProtKB-KW"/>
</dbReference>
<dbReference type="STRING" id="52670.A0A2I4AXY6"/>
<keyword evidence="5" id="KW-1185">Reference proteome</keyword>
<dbReference type="InParanoid" id="A0A2I4AXY6"/>
<dbReference type="InterPro" id="IPR000679">
    <property type="entry name" value="Znf_GATA"/>
</dbReference>
<dbReference type="PANTHER" id="PTHR47341">
    <property type="entry name" value="GATA-TYPE ZINC FINGER PROTEIN 1"/>
    <property type="match status" value="1"/>
</dbReference>
<feature type="compositionally biased region" description="Polar residues" evidence="3">
    <location>
        <begin position="331"/>
        <end position="342"/>
    </location>
</feature>
<evidence type="ECO:0000256" key="3">
    <source>
        <dbReference type="SAM" id="MobiDB-lite"/>
    </source>
</evidence>
<feature type="region of interest" description="Disordered" evidence="3">
    <location>
        <begin position="138"/>
        <end position="171"/>
    </location>
</feature>